<feature type="region of interest" description="Disordered" evidence="1">
    <location>
        <begin position="937"/>
        <end position="959"/>
    </location>
</feature>
<gene>
    <name evidence="2" type="ORF">PCOR1329_LOCUS57320</name>
</gene>
<feature type="region of interest" description="Disordered" evidence="1">
    <location>
        <begin position="112"/>
        <end position="132"/>
    </location>
</feature>
<organism evidence="2 3">
    <name type="scientific">Prorocentrum cordatum</name>
    <dbReference type="NCBI Taxonomy" id="2364126"/>
    <lineage>
        <taxon>Eukaryota</taxon>
        <taxon>Sar</taxon>
        <taxon>Alveolata</taxon>
        <taxon>Dinophyceae</taxon>
        <taxon>Prorocentrales</taxon>
        <taxon>Prorocentraceae</taxon>
        <taxon>Prorocentrum</taxon>
    </lineage>
</organism>
<evidence type="ECO:0000313" key="3">
    <source>
        <dbReference type="Proteomes" id="UP001189429"/>
    </source>
</evidence>
<comment type="caution">
    <text evidence="2">The sequence shown here is derived from an EMBL/GenBank/DDBJ whole genome shotgun (WGS) entry which is preliminary data.</text>
</comment>
<keyword evidence="3" id="KW-1185">Reference proteome</keyword>
<accession>A0ABN9VEE0</accession>
<dbReference type="EMBL" id="CAUYUJ010017077">
    <property type="protein sequence ID" value="CAK0871495.1"/>
    <property type="molecule type" value="Genomic_DNA"/>
</dbReference>
<feature type="compositionally biased region" description="Low complexity" evidence="1">
    <location>
        <begin position="112"/>
        <end position="121"/>
    </location>
</feature>
<dbReference type="Gene3D" id="1.25.40.10">
    <property type="entry name" value="Tetratricopeptide repeat domain"/>
    <property type="match status" value="1"/>
</dbReference>
<feature type="non-terminal residue" evidence="2">
    <location>
        <position position="1478"/>
    </location>
</feature>
<protein>
    <recommendedName>
        <fullName evidence="4">Separase</fullName>
    </recommendedName>
</protein>
<proteinExistence type="predicted"/>
<dbReference type="Proteomes" id="UP001189429">
    <property type="component" value="Unassembled WGS sequence"/>
</dbReference>
<evidence type="ECO:0008006" key="4">
    <source>
        <dbReference type="Google" id="ProtNLM"/>
    </source>
</evidence>
<dbReference type="InterPro" id="IPR011990">
    <property type="entry name" value="TPR-like_helical_dom_sf"/>
</dbReference>
<reference evidence="2" key="1">
    <citation type="submission" date="2023-10" db="EMBL/GenBank/DDBJ databases">
        <authorList>
            <person name="Chen Y."/>
            <person name="Shah S."/>
            <person name="Dougan E. K."/>
            <person name="Thang M."/>
            <person name="Chan C."/>
        </authorList>
    </citation>
    <scope>NUCLEOTIDE SEQUENCE [LARGE SCALE GENOMIC DNA]</scope>
</reference>
<sequence length="1478" mass="154361">MVRWASGLSSRGSEAAAALLEAAEADRARAQAEYEVALRFQAGGEHERAAELLPRLLESLPRKPARAARGRRDEAWLQRLRYLCLRNLAVSRAALGQHAEAFEAAREAQRLASAARPSGPRGPRGGTVGEAGADEDGSLWRLLAESAASCGRWGDARLAFERCACLWPGDAPVLRGLARALLMLGDLRACRVALEALREADGAGLQPREAWLLQHLRLPRGKRERAGASGGASEDAAQHDFEQLAAERSKRLRLDVAPEAPEAVRLAVEEPSLWCLLKAARSAAEGNLPPSMPVVFELGAGAPALQARDGDGPHPHREVELACGALWEAFRPLLAHPWPEGQDAPQFVLAALRSDTEAASESEAALVSRLLGAEAGKGAGARAPSPRKPWREWLRSVVCFALDHFALVRGRRGALRLARALVDLAVWLVVLSAPGQRSEALCRGAPAHGWLTPKLHAWLSAPPRPGEAEGGARLATRRLVGARGLDLAEACALLGARDPPFVAAAAEFLRAWRAAADGLPQQILAWLRYGDPPAGAAAAAASAGLEASAVVVRYLWLAASLEAGGAARALLQQCQQAAEARERAGYEAEVQCFAGAPVSASRCLERLDALASERGEAGEAPARAALDLQDAICQAECALWPPDGAEPPEAGDSDALRELAALAGSFVESLRPASGAPAEAPPAAPGASGTALRLLCALAALLGRAAAAPAVPAISPPYEKPPAPAGAPSGAAPGAGPALFLAPPVERLGLAALLLAARLGRAEGPERLCAAHGALALGARAVGALLLAAGTTPALRGGLLLVEAVPPGPPQGAAAASAAASAAALWPRVGGFLEAAHDLGLLLPELAGTGGCGARAQLASSWARELFQAPPGEPERESPLSLASTLIACGLRANSPTVAAWRAGAQRWASAAAAHALVAAAAPAAKVVLDIDRDDDDVGGECEDAHAPAPQPADGVARPRVGSPHAAACRQALLNLREPDWCCPLPGFCGAAGRGSAGERSAAELDDAVCRLLARGLACLCLLPGVDPEPPRPIAARSAEQLQRLSSPWAYSGPEGVDAAEAPAPHLLSLALAVHQSLLAVGAQGSTPSGPRPVRPALLQGVLARLDSWLFPGDSLPGHPVLLPEELVEMAQDLRRTRNGPAFCGSTPAASHEAVKLARDALQGLEWPARQHTGAATATPEAAEGPDHFVERGRVAALQLAASCVDVGPAMEVPPMPPLDAAYALALADMSPRKADLADCMKLLSTAAKDAACRRADRETWARAAVAFRRLFFAQDEKQAGDDDLTERLRCWGRGRQGPVVWGGRLRWLYGQARVLSLMLEAHCEQELTAELGRLAELSATGSPTASRCGPIEESLGRCRDLANQWLARQLDLLSLYRARWQSLALEPFRERGRAPGEPARDSEEKQLWLRGRSEDAAQKVTWLLASCTDLAERMPRTRALLARRGGSWALPAFAAPWAAASAAGCSPLLVYGSADDD</sequence>
<evidence type="ECO:0000313" key="2">
    <source>
        <dbReference type="EMBL" id="CAK0871495.1"/>
    </source>
</evidence>
<evidence type="ECO:0000256" key="1">
    <source>
        <dbReference type="SAM" id="MobiDB-lite"/>
    </source>
</evidence>
<name>A0ABN9VEE0_9DINO</name>
<dbReference type="SUPFAM" id="SSF48452">
    <property type="entry name" value="TPR-like"/>
    <property type="match status" value="1"/>
</dbReference>